<dbReference type="Proteomes" id="UP001190336">
    <property type="component" value="Chromosome"/>
</dbReference>
<dbReference type="GO" id="GO:0016787">
    <property type="term" value="F:hydrolase activity"/>
    <property type="evidence" value="ECO:0007669"/>
    <property type="project" value="UniProtKB-KW"/>
</dbReference>
<dbReference type="PANTHER" id="PTHR43689">
    <property type="entry name" value="HYDROLASE"/>
    <property type="match status" value="1"/>
</dbReference>
<dbReference type="RefSeq" id="WP_308474676.1">
    <property type="nucleotide sequence ID" value="NZ_OY726394.1"/>
</dbReference>
<dbReference type="InterPro" id="IPR000073">
    <property type="entry name" value="AB_hydrolase_1"/>
</dbReference>
<evidence type="ECO:0000313" key="3">
    <source>
        <dbReference type="Proteomes" id="UP001190336"/>
    </source>
</evidence>
<feature type="domain" description="AB hydrolase-1" evidence="1">
    <location>
        <begin position="47"/>
        <end position="284"/>
    </location>
</feature>
<reference evidence="2 3" key="1">
    <citation type="submission" date="2023-08" db="EMBL/GenBank/DDBJ databases">
        <authorList>
            <person name="Folkvardsen B D."/>
            <person name="Norman A."/>
        </authorList>
    </citation>
    <scope>NUCLEOTIDE SEQUENCE [LARGE SCALE GENOMIC DNA]</scope>
    <source>
        <strain evidence="2 3">Mu0083</strain>
    </source>
</reference>
<dbReference type="Pfam" id="PF12697">
    <property type="entry name" value="Abhydrolase_6"/>
    <property type="match status" value="1"/>
</dbReference>
<keyword evidence="3" id="KW-1185">Reference proteome</keyword>
<proteinExistence type="predicted"/>
<evidence type="ECO:0000313" key="2">
    <source>
        <dbReference type="EMBL" id="CAJ1492963.1"/>
    </source>
</evidence>
<dbReference type="SUPFAM" id="SSF53474">
    <property type="entry name" value="alpha/beta-Hydrolases"/>
    <property type="match status" value="1"/>
</dbReference>
<dbReference type="PANTHER" id="PTHR43689:SF8">
    <property type="entry name" value="ALPHA_BETA-HYDROLASES SUPERFAMILY PROTEIN"/>
    <property type="match status" value="1"/>
</dbReference>
<sequence length="307" mass="33090">MDTDRYAAFLPSAHRHGEVPMEPTWMPWRGRRIHIGRARNPSASARLIVVHGGGGYSGALWPLAQLAAAEGLEVLAPDMPLYGDTEEPAPGAVRYDDWIDLLCDIVTTERRRDNRPIVLLGASMGGRVAYEAAARTRDVAALLATCLLDLSDPAALAAASRWKVHGGALALAVRLAGAAAGSVRVPIRWIADMSAMSSNPALAKLCAADPKGGGVKVPLGFLSSWLRYRHTAPENYRGAPVTLVHPAADAWTPPERSIGFLQRISAPTRTVLLDNCGHYPIEEPGLTQLEDVIRETVTAVVEYTDRR</sequence>
<gene>
    <name evidence="2" type="ORF">MU0083_000024</name>
</gene>
<accession>A0ABN9MWS6</accession>
<dbReference type="Gene3D" id="3.40.50.1820">
    <property type="entry name" value="alpha/beta hydrolase"/>
    <property type="match status" value="1"/>
</dbReference>
<dbReference type="EMBL" id="OY726394">
    <property type="protein sequence ID" value="CAJ1492963.1"/>
    <property type="molecule type" value="Genomic_DNA"/>
</dbReference>
<keyword evidence="2" id="KW-0378">Hydrolase</keyword>
<protein>
    <submittedName>
        <fullName evidence="2">Alpha/beta hydrolase</fullName>
    </submittedName>
</protein>
<name>A0ABN9MWS6_9MYCO</name>
<evidence type="ECO:0000259" key="1">
    <source>
        <dbReference type="Pfam" id="PF12697"/>
    </source>
</evidence>
<dbReference type="InterPro" id="IPR029058">
    <property type="entry name" value="AB_hydrolase_fold"/>
</dbReference>
<organism evidence="2 3">
    <name type="scientific">[Mycobacterium] kokjensenii</name>
    <dbReference type="NCBI Taxonomy" id="3064287"/>
    <lineage>
        <taxon>Bacteria</taxon>
        <taxon>Bacillati</taxon>
        <taxon>Actinomycetota</taxon>
        <taxon>Actinomycetes</taxon>
        <taxon>Mycobacteriales</taxon>
        <taxon>Mycobacteriaceae</taxon>
        <taxon>Mycolicibacter</taxon>
    </lineage>
</organism>